<name>A0A139SXP8_9GAMM</name>
<keyword evidence="4" id="KW-1185">Reference proteome</keyword>
<evidence type="ECO:0000259" key="2">
    <source>
        <dbReference type="Pfam" id="PF18912"/>
    </source>
</evidence>
<dbReference type="GO" id="GO:0016757">
    <property type="term" value="F:glycosyltransferase activity"/>
    <property type="evidence" value="ECO:0007669"/>
    <property type="project" value="UniProtKB-KW"/>
</dbReference>
<dbReference type="Gene3D" id="3.40.50.2020">
    <property type="match status" value="1"/>
</dbReference>
<reference evidence="3 4" key="1">
    <citation type="submission" date="2016-02" db="EMBL/GenBank/DDBJ databases">
        <authorList>
            <person name="Wen L."/>
            <person name="He K."/>
            <person name="Yang H."/>
        </authorList>
    </citation>
    <scope>NUCLEOTIDE SEQUENCE [LARGE SCALE GENOMIC DNA]</scope>
    <source>
        <strain evidence="3 4">CV58</strain>
    </source>
</reference>
<keyword evidence="3" id="KW-0808">Transferase</keyword>
<dbReference type="RefSeq" id="WP_068386593.1">
    <property type="nucleotide sequence ID" value="NZ_LSZO01000008.1"/>
</dbReference>
<accession>A0A139SXP8</accession>
<protein>
    <submittedName>
        <fullName evidence="3">Amidophosphoribosyltransferase</fullName>
    </submittedName>
</protein>
<feature type="domain" description="Double zinc ribbon" evidence="2">
    <location>
        <begin position="24"/>
        <end position="69"/>
    </location>
</feature>
<gene>
    <name evidence="3" type="ORF">AXE65_08760</name>
</gene>
<dbReference type="InterPro" id="IPR000836">
    <property type="entry name" value="PRTase_dom"/>
</dbReference>
<proteinExistence type="inferred from homology"/>
<dbReference type="OrthoDB" id="9793412at2"/>
<organism evidence="3 4">
    <name type="scientific">Ventosimonas gracilis</name>
    <dbReference type="NCBI Taxonomy" id="1680762"/>
    <lineage>
        <taxon>Bacteria</taxon>
        <taxon>Pseudomonadati</taxon>
        <taxon>Pseudomonadota</taxon>
        <taxon>Gammaproteobacteria</taxon>
        <taxon>Pseudomonadales</taxon>
        <taxon>Ventosimonadaceae</taxon>
        <taxon>Ventosimonas</taxon>
    </lineage>
</organism>
<dbReference type="EMBL" id="LSZO01000008">
    <property type="protein sequence ID" value="KXU39388.1"/>
    <property type="molecule type" value="Genomic_DNA"/>
</dbReference>
<comment type="caution">
    <text evidence="3">The sequence shown here is derived from an EMBL/GenBank/DDBJ whole genome shotgun (WGS) entry which is preliminary data.</text>
</comment>
<dbReference type="CDD" id="cd06223">
    <property type="entry name" value="PRTases_typeI"/>
    <property type="match status" value="1"/>
</dbReference>
<dbReference type="SUPFAM" id="SSF53271">
    <property type="entry name" value="PRTase-like"/>
    <property type="match status" value="1"/>
</dbReference>
<dbReference type="Pfam" id="PF18912">
    <property type="entry name" value="DZR_2"/>
    <property type="match status" value="1"/>
</dbReference>
<dbReference type="PANTHER" id="PTHR47505:SF1">
    <property type="entry name" value="DNA UTILIZATION PROTEIN YHGH"/>
    <property type="match status" value="1"/>
</dbReference>
<sequence>MPLLIGQPKSARSVYLWTKNIQFCLLCDEKSDASFPLCHACELDLPWLGTQCQCCALPLPVDGICAQCQQKSPAFERVIAPWRYDFPLDSLISRFKHQANWPFGHLLGERLAEHLRQQFASGLPKPAFLLPVPLSKGRLRERGFNQALLLAHWLEDALQIKSLPQALQRLRDTPPQQGLDAATRRRNLRGAFVVSGGFNPRNLHLALVDDVLTTGATAQAQALLLRQNGAKRVDVYCLARTPKMGGRMA</sequence>
<keyword evidence="3" id="KW-0328">Glycosyltransferase</keyword>
<comment type="similarity">
    <text evidence="1">Belongs to the ComF/GntX family.</text>
</comment>
<dbReference type="InterPro" id="IPR029057">
    <property type="entry name" value="PRTase-like"/>
</dbReference>
<evidence type="ECO:0000313" key="3">
    <source>
        <dbReference type="EMBL" id="KXU39388.1"/>
    </source>
</evidence>
<dbReference type="InterPro" id="IPR051910">
    <property type="entry name" value="ComF/GntX_DNA_util-trans"/>
</dbReference>
<dbReference type="PANTHER" id="PTHR47505">
    <property type="entry name" value="DNA UTILIZATION PROTEIN YHGH"/>
    <property type="match status" value="1"/>
</dbReference>
<evidence type="ECO:0000313" key="4">
    <source>
        <dbReference type="Proteomes" id="UP000072660"/>
    </source>
</evidence>
<evidence type="ECO:0000256" key="1">
    <source>
        <dbReference type="ARBA" id="ARBA00008007"/>
    </source>
</evidence>
<dbReference type="InterPro" id="IPR044005">
    <property type="entry name" value="DZR_2"/>
</dbReference>
<dbReference type="Proteomes" id="UP000072660">
    <property type="component" value="Unassembled WGS sequence"/>
</dbReference>
<dbReference type="AlphaFoldDB" id="A0A139SXP8"/>